<proteinExistence type="inferred from homology"/>
<comment type="function">
    <text evidence="6">In the presence of manganese, represses expression of mntH and mntS. Up-regulates expression of mntP.</text>
</comment>
<keyword evidence="3" id="KW-0805">Transcription regulation</keyword>
<keyword evidence="5" id="KW-0804">Transcription</keyword>
<evidence type="ECO:0000259" key="7">
    <source>
        <dbReference type="PROSITE" id="PS50944"/>
    </source>
</evidence>
<dbReference type="SUPFAM" id="SSF46785">
    <property type="entry name" value="Winged helix' DNA-binding domain"/>
    <property type="match status" value="1"/>
</dbReference>
<gene>
    <name evidence="8" type="ORF">SAMN05216233_112148</name>
</gene>
<comment type="similarity">
    <text evidence="1">Belongs to the DtxR/MntR family.</text>
</comment>
<evidence type="ECO:0000256" key="2">
    <source>
        <dbReference type="ARBA" id="ARBA00022386"/>
    </source>
</evidence>
<dbReference type="InterPro" id="IPR036390">
    <property type="entry name" value="WH_DNA-bd_sf"/>
</dbReference>
<dbReference type="InterPro" id="IPR022687">
    <property type="entry name" value="HTH_DTXR"/>
</dbReference>
<dbReference type="Proteomes" id="UP000198870">
    <property type="component" value="Unassembled WGS sequence"/>
</dbReference>
<dbReference type="PROSITE" id="PS50944">
    <property type="entry name" value="HTH_DTXR"/>
    <property type="match status" value="1"/>
</dbReference>
<evidence type="ECO:0000313" key="9">
    <source>
        <dbReference type="Proteomes" id="UP000198870"/>
    </source>
</evidence>
<dbReference type="EMBL" id="FMUX01000012">
    <property type="protein sequence ID" value="SCY58976.1"/>
    <property type="molecule type" value="Genomic_DNA"/>
</dbReference>
<evidence type="ECO:0000256" key="3">
    <source>
        <dbReference type="ARBA" id="ARBA00023015"/>
    </source>
</evidence>
<dbReference type="Gene3D" id="1.10.60.10">
    <property type="entry name" value="Iron dependent repressor, metal binding and dimerisation domain"/>
    <property type="match status" value="1"/>
</dbReference>
<dbReference type="SMART" id="SM00529">
    <property type="entry name" value="HTH_DTXR"/>
    <property type="match status" value="1"/>
</dbReference>
<organism evidence="8 9">
    <name type="scientific">Desulfoluna spongiiphila</name>
    <dbReference type="NCBI Taxonomy" id="419481"/>
    <lineage>
        <taxon>Bacteria</taxon>
        <taxon>Pseudomonadati</taxon>
        <taxon>Thermodesulfobacteriota</taxon>
        <taxon>Desulfobacteria</taxon>
        <taxon>Desulfobacterales</taxon>
        <taxon>Desulfolunaceae</taxon>
        <taxon>Desulfoluna</taxon>
    </lineage>
</organism>
<evidence type="ECO:0000256" key="4">
    <source>
        <dbReference type="ARBA" id="ARBA00023125"/>
    </source>
</evidence>
<dbReference type="InterPro" id="IPR050536">
    <property type="entry name" value="DtxR_MntR_Metal-Reg"/>
</dbReference>
<keyword evidence="4" id="KW-0238">DNA-binding</keyword>
<dbReference type="InterPro" id="IPR036388">
    <property type="entry name" value="WH-like_DNA-bd_sf"/>
</dbReference>
<evidence type="ECO:0000256" key="1">
    <source>
        <dbReference type="ARBA" id="ARBA00007871"/>
    </source>
</evidence>
<evidence type="ECO:0000256" key="6">
    <source>
        <dbReference type="ARBA" id="ARBA00025185"/>
    </source>
</evidence>
<dbReference type="Gene3D" id="1.10.10.10">
    <property type="entry name" value="Winged helix-like DNA-binding domain superfamily/Winged helix DNA-binding domain"/>
    <property type="match status" value="1"/>
</dbReference>
<accession>A0A1G5H5A8</accession>
<dbReference type="InterPro" id="IPR001367">
    <property type="entry name" value="Fe_dep_repressor"/>
</dbReference>
<dbReference type="RefSeq" id="WP_092212086.1">
    <property type="nucleotide sequence ID" value="NZ_FMUX01000012.1"/>
</dbReference>
<dbReference type="AlphaFoldDB" id="A0A1G5H5A8"/>
<evidence type="ECO:0000313" key="8">
    <source>
        <dbReference type="EMBL" id="SCY58976.1"/>
    </source>
</evidence>
<dbReference type="PANTHER" id="PTHR33238">
    <property type="entry name" value="IRON (METAL) DEPENDENT REPRESSOR, DTXR FAMILY"/>
    <property type="match status" value="1"/>
</dbReference>
<keyword evidence="9" id="KW-1185">Reference proteome</keyword>
<dbReference type="Pfam" id="PF01325">
    <property type="entry name" value="Fe_dep_repress"/>
    <property type="match status" value="1"/>
</dbReference>
<name>A0A1G5H5A8_9BACT</name>
<dbReference type="InterPro" id="IPR036421">
    <property type="entry name" value="Fe_dep_repressor_sf"/>
</dbReference>
<feature type="domain" description="HTH dtxR-type" evidence="7">
    <location>
        <begin position="8"/>
        <end position="69"/>
    </location>
</feature>
<dbReference type="GO" id="GO:0003700">
    <property type="term" value="F:DNA-binding transcription factor activity"/>
    <property type="evidence" value="ECO:0007669"/>
    <property type="project" value="InterPro"/>
</dbReference>
<dbReference type="InterPro" id="IPR022689">
    <property type="entry name" value="Iron_dep_repressor"/>
</dbReference>
<dbReference type="GO" id="GO:0046914">
    <property type="term" value="F:transition metal ion binding"/>
    <property type="evidence" value="ECO:0007669"/>
    <property type="project" value="InterPro"/>
</dbReference>
<dbReference type="GO" id="GO:0003677">
    <property type="term" value="F:DNA binding"/>
    <property type="evidence" value="ECO:0007669"/>
    <property type="project" value="UniProtKB-KW"/>
</dbReference>
<reference evidence="8 9" key="1">
    <citation type="submission" date="2016-10" db="EMBL/GenBank/DDBJ databases">
        <authorList>
            <person name="de Groot N.N."/>
        </authorList>
    </citation>
    <scope>NUCLEOTIDE SEQUENCE [LARGE SCALE GENOMIC DNA]</scope>
    <source>
        <strain evidence="8 9">AA1</strain>
    </source>
</reference>
<sequence>MITKETPLTSTLEDYLAAIFRLVQKNGDARSNAIADDLGVTRSTVTTALKSLAARELIEYRPYSPITLTPSGWELGKRIAHRNVILRDFFGRVLQLPDEEAEATACRVEHAVTDDVVLQLGRFILYLKEAGCDIDTWQEKFTLPENHASKSS</sequence>
<dbReference type="OrthoDB" id="9791355at2"/>
<dbReference type="STRING" id="419481.SAMN05216233_112148"/>
<dbReference type="SUPFAM" id="SSF47979">
    <property type="entry name" value="Iron-dependent repressor protein, dimerization domain"/>
    <property type="match status" value="1"/>
</dbReference>
<evidence type="ECO:0000256" key="5">
    <source>
        <dbReference type="ARBA" id="ARBA00023163"/>
    </source>
</evidence>
<dbReference type="PANTHER" id="PTHR33238:SF7">
    <property type="entry name" value="IRON-DEPENDENT TRANSCRIPTIONAL REGULATOR"/>
    <property type="match status" value="1"/>
</dbReference>
<dbReference type="GO" id="GO:0046983">
    <property type="term" value="F:protein dimerization activity"/>
    <property type="evidence" value="ECO:0007669"/>
    <property type="project" value="InterPro"/>
</dbReference>
<dbReference type="Pfam" id="PF02742">
    <property type="entry name" value="Fe_dep_repr_C"/>
    <property type="match status" value="1"/>
</dbReference>
<protein>
    <recommendedName>
        <fullName evidence="2">Transcriptional regulator MntR</fullName>
    </recommendedName>
</protein>